<dbReference type="NCBIfam" id="TIGR01730">
    <property type="entry name" value="RND_mfp"/>
    <property type="match status" value="1"/>
</dbReference>
<dbReference type="GO" id="GO:1990281">
    <property type="term" value="C:efflux pump complex"/>
    <property type="evidence" value="ECO:0007669"/>
    <property type="project" value="TreeGrafter"/>
</dbReference>
<gene>
    <name evidence="5" type="ORF">SAMN04488540_11419</name>
</gene>
<protein>
    <submittedName>
        <fullName evidence="5">RND family efflux transporter, MFP subunit</fullName>
    </submittedName>
</protein>
<evidence type="ECO:0000313" key="5">
    <source>
        <dbReference type="EMBL" id="SDJ82526.1"/>
    </source>
</evidence>
<dbReference type="OrthoDB" id="9806939at2"/>
<feature type="signal peptide" evidence="2">
    <location>
        <begin position="1"/>
        <end position="30"/>
    </location>
</feature>
<evidence type="ECO:0000259" key="4">
    <source>
        <dbReference type="Pfam" id="PF25973"/>
    </source>
</evidence>
<keyword evidence="6" id="KW-1185">Reference proteome</keyword>
<feature type="chain" id="PRO_5011758769" evidence="2">
    <location>
        <begin position="31"/>
        <end position="266"/>
    </location>
</feature>
<dbReference type="Pfam" id="PF25973">
    <property type="entry name" value="BSH_CzcB"/>
    <property type="match status" value="1"/>
</dbReference>
<dbReference type="InterPro" id="IPR058792">
    <property type="entry name" value="Beta-barrel_RND_2"/>
</dbReference>
<dbReference type="Pfam" id="PF25954">
    <property type="entry name" value="Beta-barrel_RND_2"/>
    <property type="match status" value="1"/>
</dbReference>
<name>A0A1G8WWT2_9GAMM</name>
<dbReference type="Gene3D" id="2.40.50.100">
    <property type="match status" value="2"/>
</dbReference>
<evidence type="ECO:0000259" key="3">
    <source>
        <dbReference type="Pfam" id="PF25954"/>
    </source>
</evidence>
<evidence type="ECO:0000313" key="6">
    <source>
        <dbReference type="Proteomes" id="UP000199527"/>
    </source>
</evidence>
<organism evidence="5 6">
    <name type="scientific">Ferrimonas sediminum</name>
    <dbReference type="NCBI Taxonomy" id="718193"/>
    <lineage>
        <taxon>Bacteria</taxon>
        <taxon>Pseudomonadati</taxon>
        <taxon>Pseudomonadota</taxon>
        <taxon>Gammaproteobacteria</taxon>
        <taxon>Alteromonadales</taxon>
        <taxon>Ferrimonadaceae</taxon>
        <taxon>Ferrimonas</taxon>
    </lineage>
</organism>
<dbReference type="InterPro" id="IPR058647">
    <property type="entry name" value="BSH_CzcB-like"/>
</dbReference>
<dbReference type="Gene3D" id="2.40.30.170">
    <property type="match status" value="1"/>
</dbReference>
<comment type="similarity">
    <text evidence="1">Belongs to the membrane fusion protein (MFP) (TC 8.A.1) family.</text>
</comment>
<dbReference type="Proteomes" id="UP000199527">
    <property type="component" value="Unassembled WGS sequence"/>
</dbReference>
<dbReference type="EMBL" id="FNEM01000014">
    <property type="protein sequence ID" value="SDJ82526.1"/>
    <property type="molecule type" value="Genomic_DNA"/>
</dbReference>
<reference evidence="6" key="1">
    <citation type="submission" date="2016-10" db="EMBL/GenBank/DDBJ databases">
        <authorList>
            <person name="Varghese N."/>
            <person name="Submissions S."/>
        </authorList>
    </citation>
    <scope>NUCLEOTIDE SEQUENCE [LARGE SCALE GENOMIC DNA]</scope>
    <source>
        <strain evidence="6">DSM 23317</strain>
    </source>
</reference>
<evidence type="ECO:0000256" key="1">
    <source>
        <dbReference type="ARBA" id="ARBA00009477"/>
    </source>
</evidence>
<proteinExistence type="inferred from homology"/>
<dbReference type="InterPro" id="IPR006143">
    <property type="entry name" value="RND_pump_MFP"/>
</dbReference>
<feature type="domain" description="CzcB-like barrel-sandwich hybrid" evidence="4">
    <location>
        <begin position="44"/>
        <end position="184"/>
    </location>
</feature>
<dbReference type="GO" id="GO:0015562">
    <property type="term" value="F:efflux transmembrane transporter activity"/>
    <property type="evidence" value="ECO:0007669"/>
    <property type="project" value="TreeGrafter"/>
</dbReference>
<accession>A0A1G8WWT2</accession>
<dbReference type="AlphaFoldDB" id="A0A1G8WWT2"/>
<evidence type="ECO:0000256" key="2">
    <source>
        <dbReference type="SAM" id="SignalP"/>
    </source>
</evidence>
<keyword evidence="2" id="KW-0732">Signal</keyword>
<dbReference type="RefSeq" id="WP_090366705.1">
    <property type="nucleotide sequence ID" value="NZ_FNEM01000014.1"/>
</dbReference>
<dbReference type="PANTHER" id="PTHR30469">
    <property type="entry name" value="MULTIDRUG RESISTANCE PROTEIN MDTA"/>
    <property type="match status" value="1"/>
</dbReference>
<dbReference type="SUPFAM" id="SSF111369">
    <property type="entry name" value="HlyD-like secretion proteins"/>
    <property type="match status" value="1"/>
</dbReference>
<dbReference type="PANTHER" id="PTHR30469:SF15">
    <property type="entry name" value="HLYD FAMILY OF SECRETION PROTEINS"/>
    <property type="match status" value="1"/>
</dbReference>
<feature type="domain" description="CusB-like beta-barrel" evidence="3">
    <location>
        <begin position="191"/>
        <end position="260"/>
    </location>
</feature>
<sequence>MTSTPILAAPRFFIFVFSLLSLLAAGPASAADYLVGEVRPLQRVVVSAEVDGVVSAYRASLGDEVEQGQLLLTLDDRDATLAVALSRAQLSLSRAEHQSQLKQLKRLQALIDKQTLAQSELDDQDRITQISAAQVQVDSQLLAQSLRQQQKNRVQAPFAGVVAARLVDNGQWVNAGDPLYELVDVRRVIVRVVMLEQDYVRLARGDQVQVTLPSLQRQIRAQVLRVSPSLLSDGRGYPVELELENPDHRIKPGFRAEVSLLPGGGQ</sequence>